<evidence type="ECO:0000313" key="3">
    <source>
        <dbReference type="Proteomes" id="UP000053669"/>
    </source>
</evidence>
<accession>A0A124HVL4</accession>
<reference evidence="2 3" key="1">
    <citation type="submission" date="2015-10" db="EMBL/GenBank/DDBJ databases">
        <title>Draft genome sequence of Streptomyces canus DSM 40017, type strain for the species Streptomyces canus.</title>
        <authorList>
            <person name="Ruckert C."/>
            <person name="Winkler A."/>
            <person name="Kalinowski J."/>
            <person name="Kampfer P."/>
            <person name="Glaeser S."/>
        </authorList>
    </citation>
    <scope>NUCLEOTIDE SEQUENCE [LARGE SCALE GENOMIC DNA]</scope>
    <source>
        <strain evidence="2 3">DSM 40017</strain>
    </source>
</reference>
<dbReference type="InterPro" id="IPR010148">
    <property type="entry name" value="CRISPR-assoc_prot_CT1975"/>
</dbReference>
<gene>
    <name evidence="2" type="ORF">AQJ46_41810</name>
</gene>
<dbReference type="RefSeq" id="WP_059210577.1">
    <property type="nucleotide sequence ID" value="NZ_KQ948674.1"/>
</dbReference>
<feature type="region of interest" description="Disordered" evidence="1">
    <location>
        <begin position="168"/>
        <end position="193"/>
    </location>
</feature>
<comment type="caution">
    <text evidence="2">The sequence shown here is derived from an EMBL/GenBank/DDBJ whole genome shotgun (WGS) entry which is preliminary data.</text>
</comment>
<dbReference type="Proteomes" id="UP000053669">
    <property type="component" value="Unassembled WGS sequence"/>
</dbReference>
<dbReference type="AlphaFoldDB" id="A0A124HVL4"/>
<proteinExistence type="predicted"/>
<evidence type="ECO:0000256" key="1">
    <source>
        <dbReference type="SAM" id="MobiDB-lite"/>
    </source>
</evidence>
<dbReference type="Pfam" id="PF09344">
    <property type="entry name" value="Cas_CT1975"/>
    <property type="match status" value="1"/>
</dbReference>
<protein>
    <submittedName>
        <fullName evidence="2">Uncharacterized protein</fullName>
    </submittedName>
</protein>
<sequence length="410" mass="43273">MTTPVLAPSAAPYRTIDTTAAAGDFVVVHSLTTVAGVCLNRDMDGLPKTLLFGGTERLRVSSQALIRPARTWIRAQSMVDEQGVSSRLLPYQTALSLQERGIDPADAVPAALLVVLATGISVDPAEPDKTRAMTYVPAAAPTRLAEVMLTYWDDTSVARKEMETRIATAMRNGPRARGRKKPPPEDTPATDLTDSLPDVMVAAARKAFAPGLALEIALFGRFLAEIPGGRIRSAVSVAHALSVDPHVLLTDEFTALDDWNTGGIIGSVGMLGAQHLSSGTLYRWACLNRRQLRENLAASGASHDEVEEAAQRAEHLFTTAITYTLPNARSSRTGSAALPTLSIAATSDIALTAAAAYETAIDPPAGEEAAERLTAYLTSAAHLNGGTARWLSPTGADAPPLPDVLTVEGH</sequence>
<name>A0A124HVL4_9ACTN</name>
<dbReference type="STRING" id="58343.AQJ46_41810"/>
<evidence type="ECO:0000313" key="2">
    <source>
        <dbReference type="EMBL" id="KUN58815.1"/>
    </source>
</evidence>
<organism evidence="2 3">
    <name type="scientific">Streptomyces canus</name>
    <dbReference type="NCBI Taxonomy" id="58343"/>
    <lineage>
        <taxon>Bacteria</taxon>
        <taxon>Bacillati</taxon>
        <taxon>Actinomycetota</taxon>
        <taxon>Actinomycetes</taxon>
        <taxon>Kitasatosporales</taxon>
        <taxon>Streptomycetaceae</taxon>
        <taxon>Streptomyces</taxon>
        <taxon>Streptomyces aurantiacus group</taxon>
    </lineage>
</organism>
<dbReference type="EMBL" id="LMWU01000055">
    <property type="protein sequence ID" value="KUN58815.1"/>
    <property type="molecule type" value="Genomic_DNA"/>
</dbReference>